<dbReference type="Gene3D" id="3.90.470.20">
    <property type="entry name" value="4'-phosphopantetheinyl transferase domain"/>
    <property type="match status" value="1"/>
</dbReference>
<dbReference type="Proteomes" id="UP001597201">
    <property type="component" value="Unassembled WGS sequence"/>
</dbReference>
<dbReference type="Pfam" id="PF01648">
    <property type="entry name" value="ACPS"/>
    <property type="match status" value="1"/>
</dbReference>
<comment type="caution">
    <text evidence="3">The sequence shown here is derived from an EMBL/GenBank/DDBJ whole genome shotgun (WGS) entry which is preliminary data.</text>
</comment>
<dbReference type="InterPro" id="IPR008278">
    <property type="entry name" value="4-PPantetheinyl_Trfase_dom"/>
</dbReference>
<proteinExistence type="predicted"/>
<sequence length="208" mass="24455">MPLYRSIKPNEYTDVYVWKIEETLGELLLDTPLKDSSKNRMQNMRSQVHQMGFLSVRHLLKVAGYNDFDLYYNEHGKPFLQDGKYISITHSHNFSGIVVSDHEVGIDIEKNRPKIVNIQDKFVNTEVDSLSDEDLVKQLTVVWGAKEAMYKMYPFGGMSFKQHIAIDPFLFAEKRSKGRVEFGEWKRRFMIYFDFFVEDFTLVYAIPE</sequence>
<reference evidence="4" key="1">
    <citation type="journal article" date="2019" name="Int. J. Syst. Evol. Microbiol.">
        <title>The Global Catalogue of Microorganisms (GCM) 10K type strain sequencing project: providing services to taxonomists for standard genome sequencing and annotation.</title>
        <authorList>
            <consortium name="The Broad Institute Genomics Platform"/>
            <consortium name="The Broad Institute Genome Sequencing Center for Infectious Disease"/>
            <person name="Wu L."/>
            <person name="Ma J."/>
        </authorList>
    </citation>
    <scope>NUCLEOTIDE SEQUENCE [LARGE SCALE GENOMIC DNA]</scope>
    <source>
        <strain evidence="4">CCUG 61485</strain>
    </source>
</reference>
<evidence type="ECO:0000256" key="1">
    <source>
        <dbReference type="ARBA" id="ARBA00022679"/>
    </source>
</evidence>
<protein>
    <submittedName>
        <fullName evidence="3">4'-phosphopantetheinyl transferase superfamily protein</fullName>
    </submittedName>
</protein>
<dbReference type="SUPFAM" id="SSF56214">
    <property type="entry name" value="4'-phosphopantetheinyl transferase"/>
    <property type="match status" value="2"/>
</dbReference>
<keyword evidence="1 3" id="KW-0808">Transferase</keyword>
<dbReference type="InterPro" id="IPR037143">
    <property type="entry name" value="4-PPantetheinyl_Trfase_dom_sf"/>
</dbReference>
<name>A0ABW3Y0E9_9FLAO</name>
<evidence type="ECO:0000313" key="3">
    <source>
        <dbReference type="EMBL" id="MFD1315267.1"/>
    </source>
</evidence>
<organism evidence="3 4">
    <name type="scientific">Namhaeicola litoreus</name>
    <dbReference type="NCBI Taxonomy" id="1052145"/>
    <lineage>
        <taxon>Bacteria</taxon>
        <taxon>Pseudomonadati</taxon>
        <taxon>Bacteroidota</taxon>
        <taxon>Flavobacteriia</taxon>
        <taxon>Flavobacteriales</taxon>
        <taxon>Flavobacteriaceae</taxon>
        <taxon>Namhaeicola</taxon>
    </lineage>
</organism>
<dbReference type="RefSeq" id="WP_377177251.1">
    <property type="nucleotide sequence ID" value="NZ_JBHTMY010000002.1"/>
</dbReference>
<evidence type="ECO:0000259" key="2">
    <source>
        <dbReference type="Pfam" id="PF01648"/>
    </source>
</evidence>
<gene>
    <name evidence="3" type="ORF">ACFQ39_06530</name>
</gene>
<feature type="domain" description="4'-phosphopantetheinyl transferase" evidence="2">
    <location>
        <begin position="104"/>
        <end position="162"/>
    </location>
</feature>
<evidence type="ECO:0000313" key="4">
    <source>
        <dbReference type="Proteomes" id="UP001597201"/>
    </source>
</evidence>
<accession>A0ABW3Y0E9</accession>
<dbReference type="EMBL" id="JBHTMY010000002">
    <property type="protein sequence ID" value="MFD1315267.1"/>
    <property type="molecule type" value="Genomic_DNA"/>
</dbReference>
<dbReference type="GO" id="GO:0016740">
    <property type="term" value="F:transferase activity"/>
    <property type="evidence" value="ECO:0007669"/>
    <property type="project" value="UniProtKB-KW"/>
</dbReference>
<keyword evidence="4" id="KW-1185">Reference proteome</keyword>